<proteinExistence type="predicted"/>
<keyword evidence="2" id="KW-1185">Reference proteome</keyword>
<dbReference type="EMBL" id="CP021431">
    <property type="protein sequence ID" value="ART99395.1"/>
    <property type="molecule type" value="Genomic_DNA"/>
</dbReference>
<dbReference type="RefSeq" id="WP_087205661.1">
    <property type="nucleotide sequence ID" value="NZ_CP021431.1"/>
</dbReference>
<evidence type="ECO:0000313" key="1">
    <source>
        <dbReference type="EMBL" id="ART99395.1"/>
    </source>
</evidence>
<accession>A0A1Y0E702</accession>
<reference evidence="1 2" key="1">
    <citation type="submission" date="2017-05" db="EMBL/GenBank/DDBJ databases">
        <title>Genome Sequence of Loktanella vestfoldensis Strain SMR4r Isolated from a Culture of the Diatom Skeletonema marinoi.</title>
        <authorList>
            <person name="Topel M."/>
            <person name="Pinder M.I.M."/>
            <person name="Johansson O.N."/>
            <person name="Kourtchenko O."/>
            <person name="Godhe A."/>
            <person name="Clarke A.K."/>
        </authorList>
    </citation>
    <scope>NUCLEOTIDE SEQUENCE [LARGE SCALE GENOMIC DNA]</scope>
    <source>
        <strain evidence="1 2">SMR4r</strain>
    </source>
</reference>
<evidence type="ECO:0008006" key="3">
    <source>
        <dbReference type="Google" id="ProtNLM"/>
    </source>
</evidence>
<gene>
    <name evidence="1" type="ORF">LOKVESSMR4R_00047</name>
</gene>
<evidence type="ECO:0000313" key="2">
    <source>
        <dbReference type="Proteomes" id="UP000195273"/>
    </source>
</evidence>
<protein>
    <recommendedName>
        <fullName evidence="3">Abi-like protein</fullName>
    </recommendedName>
</protein>
<dbReference type="KEGG" id="lvs:LOKVESSMR4R_00047"/>
<dbReference type="AlphaFoldDB" id="A0A1Y0E702"/>
<dbReference type="Proteomes" id="UP000195273">
    <property type="component" value="Chromosome"/>
</dbReference>
<dbReference type="OrthoDB" id="9813050at2"/>
<name>A0A1Y0E702_9RHOB</name>
<sequence>MSRFLTPSDADHISDFLSAPRLKTFLDLTRSGLREDAIELHQATMSLGVAIMAVTGLIEVSLRNAACRRFDMMFERADWLMNPPQGLQWQKLESSSIKRAQNQARRAAYSKMTGPQKTALDEQAFPNGKPMSLPHEDVASRRQATIHVADSQIIAQLTMHFWKRLFSDQYEAMLWKRGLRKIFPNKGLSRADVASQLEVIYEARNRLAHHEPVYGSRLDAVLEAISFVSNYLGNRDPDVVSPFAKLIMPQRDILSGQVAIMRSTFDRLTPSR</sequence>
<organism evidence="1 2">
    <name type="scientific">Yoonia vestfoldensis</name>
    <dbReference type="NCBI Taxonomy" id="245188"/>
    <lineage>
        <taxon>Bacteria</taxon>
        <taxon>Pseudomonadati</taxon>
        <taxon>Pseudomonadota</taxon>
        <taxon>Alphaproteobacteria</taxon>
        <taxon>Rhodobacterales</taxon>
        <taxon>Paracoccaceae</taxon>
        <taxon>Yoonia</taxon>
    </lineage>
</organism>